<evidence type="ECO:0000313" key="2">
    <source>
        <dbReference type="Proteomes" id="UP000821845"/>
    </source>
</evidence>
<comment type="caution">
    <text evidence="1">The sequence shown here is derived from an EMBL/GenBank/DDBJ whole genome shotgun (WGS) entry which is preliminary data.</text>
</comment>
<dbReference type="EMBL" id="CM023482">
    <property type="protein sequence ID" value="KAH6940271.1"/>
    <property type="molecule type" value="Genomic_DNA"/>
</dbReference>
<protein>
    <submittedName>
        <fullName evidence="1">Uncharacterized protein</fullName>
    </submittedName>
</protein>
<keyword evidence="2" id="KW-1185">Reference proteome</keyword>
<reference evidence="1" key="1">
    <citation type="submission" date="2020-05" db="EMBL/GenBank/DDBJ databases">
        <title>Large-scale comparative analyses of tick genomes elucidate their genetic diversity and vector capacities.</title>
        <authorList>
            <person name="Jia N."/>
            <person name="Wang J."/>
            <person name="Shi W."/>
            <person name="Du L."/>
            <person name="Sun Y."/>
            <person name="Zhan W."/>
            <person name="Jiang J."/>
            <person name="Wang Q."/>
            <person name="Zhang B."/>
            <person name="Ji P."/>
            <person name="Sakyi L.B."/>
            <person name="Cui X."/>
            <person name="Yuan T."/>
            <person name="Jiang B."/>
            <person name="Yang W."/>
            <person name="Lam T.T.-Y."/>
            <person name="Chang Q."/>
            <person name="Ding S."/>
            <person name="Wang X."/>
            <person name="Zhu J."/>
            <person name="Ruan X."/>
            <person name="Zhao L."/>
            <person name="Wei J."/>
            <person name="Que T."/>
            <person name="Du C."/>
            <person name="Cheng J."/>
            <person name="Dai P."/>
            <person name="Han X."/>
            <person name="Huang E."/>
            <person name="Gao Y."/>
            <person name="Liu J."/>
            <person name="Shao H."/>
            <person name="Ye R."/>
            <person name="Li L."/>
            <person name="Wei W."/>
            <person name="Wang X."/>
            <person name="Wang C."/>
            <person name="Yang T."/>
            <person name="Huo Q."/>
            <person name="Li W."/>
            <person name="Guo W."/>
            <person name="Chen H."/>
            <person name="Zhou L."/>
            <person name="Ni X."/>
            <person name="Tian J."/>
            <person name="Zhou Y."/>
            <person name="Sheng Y."/>
            <person name="Liu T."/>
            <person name="Pan Y."/>
            <person name="Xia L."/>
            <person name="Li J."/>
            <person name="Zhao F."/>
            <person name="Cao W."/>
        </authorList>
    </citation>
    <scope>NUCLEOTIDE SEQUENCE</scope>
    <source>
        <strain evidence="1">Hyas-2018</strain>
    </source>
</reference>
<accession>A0ACB7T204</accession>
<dbReference type="Proteomes" id="UP000821845">
    <property type="component" value="Chromosome 2"/>
</dbReference>
<sequence length="158" mass="17303">MATSENQAVGCSADAENADGNEQQASKKADKEEESKFKSKYPMSTRPPGGPLLLRKRLQKGQMYFDSGDYYMAKEKSRTEDPPAATSIRTIIERPTGNIIPTAEMLPPRKASPVQSKLASEPPSSKSTSLEEEHPPDSGAGRHLEELQEEEPALTEDL</sequence>
<proteinExistence type="predicted"/>
<evidence type="ECO:0000313" key="1">
    <source>
        <dbReference type="EMBL" id="KAH6940271.1"/>
    </source>
</evidence>
<name>A0ACB7T204_HYAAI</name>
<gene>
    <name evidence="1" type="ORF">HPB50_026467</name>
</gene>
<organism evidence="1 2">
    <name type="scientific">Hyalomma asiaticum</name>
    <name type="common">Tick</name>
    <dbReference type="NCBI Taxonomy" id="266040"/>
    <lineage>
        <taxon>Eukaryota</taxon>
        <taxon>Metazoa</taxon>
        <taxon>Ecdysozoa</taxon>
        <taxon>Arthropoda</taxon>
        <taxon>Chelicerata</taxon>
        <taxon>Arachnida</taxon>
        <taxon>Acari</taxon>
        <taxon>Parasitiformes</taxon>
        <taxon>Ixodida</taxon>
        <taxon>Ixodoidea</taxon>
        <taxon>Ixodidae</taxon>
        <taxon>Hyalomminae</taxon>
        <taxon>Hyalomma</taxon>
    </lineage>
</organism>